<organism evidence="1">
    <name type="scientific">Acerihabitans sp. KWT182</name>
    <dbReference type="NCBI Taxonomy" id="3157919"/>
    <lineage>
        <taxon>Bacteria</taxon>
        <taxon>Pseudomonadati</taxon>
        <taxon>Pseudomonadota</taxon>
        <taxon>Gammaproteobacteria</taxon>
        <taxon>Enterobacterales</taxon>
        <taxon>Pectobacteriaceae</taxon>
        <taxon>Acerihabitans</taxon>
    </lineage>
</organism>
<reference evidence="1" key="1">
    <citation type="submission" date="2024-06" db="EMBL/GenBank/DDBJ databases">
        <authorList>
            <person name="Coelho C."/>
            <person name="Bento M."/>
            <person name="Garcia E."/>
            <person name="Camelo A."/>
            <person name="Brandao I."/>
            <person name="Espirito Santo C."/>
            <person name="Trovao J."/>
            <person name="Verissimo A."/>
            <person name="Costa J."/>
            <person name="Tiago I."/>
        </authorList>
    </citation>
    <scope>NUCLEOTIDE SEQUENCE</scope>
    <source>
        <strain evidence="1">KWT182</strain>
    </source>
</reference>
<evidence type="ECO:0008006" key="2">
    <source>
        <dbReference type="Google" id="ProtNLM"/>
    </source>
</evidence>
<accession>A0AAU7QFU8</accession>
<gene>
    <name evidence="1" type="ORF">ABK905_00420</name>
</gene>
<dbReference type="AlphaFoldDB" id="A0AAU7QFU8"/>
<proteinExistence type="predicted"/>
<evidence type="ECO:0000313" key="1">
    <source>
        <dbReference type="EMBL" id="XBS71756.1"/>
    </source>
</evidence>
<protein>
    <recommendedName>
        <fullName evidence="2">SDR family oxidoreductase</fullName>
    </recommendedName>
</protein>
<name>A0AAU7QFU8_9GAMM</name>
<dbReference type="EMBL" id="CP157947">
    <property type="protein sequence ID" value="XBS71756.1"/>
    <property type="molecule type" value="Genomic_DNA"/>
</dbReference>
<sequence>MAAIAAFLLSARNQFVTGHTVEASGGADRFM</sequence>